<evidence type="ECO:0000256" key="2">
    <source>
        <dbReference type="ARBA" id="ARBA00004240"/>
    </source>
</evidence>
<keyword evidence="4" id="KW-0256">Endoplasmic reticulum</keyword>
<comment type="caution">
    <text evidence="7">The sequence shown here is derived from an EMBL/GenBank/DDBJ whole genome shotgun (WGS) entry which is preliminary data.</text>
</comment>
<dbReference type="PANTHER" id="PTHR48182">
    <property type="entry name" value="PROTEIN SERAC1"/>
    <property type="match status" value="1"/>
</dbReference>
<reference evidence="7 8" key="1">
    <citation type="journal article" date="2023" name="Plant Dis.">
        <title>First Report of Diplodia intermedia Causing Canker and Dieback Diseases on Apple Trees in Canada.</title>
        <authorList>
            <person name="Ellouze W."/>
            <person name="Ilyukhin E."/>
            <person name="Sulman M."/>
            <person name="Ali S."/>
        </authorList>
    </citation>
    <scope>NUCLEOTIDE SEQUENCE [LARGE SCALE GENOMIC DNA]</scope>
    <source>
        <strain evidence="7 8">M45-28</strain>
    </source>
</reference>
<proteinExistence type="predicted"/>
<name>A0ABR3TE08_9PEZI</name>
<dbReference type="EMBL" id="JAKEKT020000087">
    <property type="protein sequence ID" value="KAL1637636.1"/>
    <property type="molecule type" value="Genomic_DNA"/>
</dbReference>
<evidence type="ECO:0000256" key="6">
    <source>
        <dbReference type="ARBA" id="ARBA00023136"/>
    </source>
</evidence>
<dbReference type="Proteomes" id="UP001521184">
    <property type="component" value="Unassembled WGS sequence"/>
</dbReference>
<evidence type="ECO:0000256" key="4">
    <source>
        <dbReference type="ARBA" id="ARBA00022824"/>
    </source>
</evidence>
<dbReference type="PANTHER" id="PTHR48182:SF2">
    <property type="entry name" value="PROTEIN SERAC1"/>
    <property type="match status" value="1"/>
</dbReference>
<sequence length="435" mass="47965">MELDGVDITIDCNFFDFTQLYDPKNPVLADVIAITGLDGHAYGSWRGKGELSRMWLRDFLSKDLPQCRVLTYGYNSKLTGKSRGLERILDYGRSFLEEIKQVRSTEESLVKAVLSADRASKLVYDTTYAILFFGTPHRGLSVDDIRGLLPDHEHPRHGLLDQIKSNSDALVDQLSDFKNIIQDRKIVSFYEAEQTPQLTHDSTAGRWQRTGSFATAVGTDSALLNLPDHMEEKIPLPSDHSMMVKFDSRDSKGYQVAISRLRRFEKDAGAAVSARLGSNASPGHQAYAGMTETPDTSLASVDTEKDLKALNCCERWLDASFTPRDLDSLSSTAYELFASLKGKSSSTQSGLSAVEQPLYNFKCALTHLAGNVSLVLSGPEPEGNLHAMVTVFSGTLRKLHKLVEHASREFGIGTIQTDLENHSAAVQKVLDTALA</sequence>
<evidence type="ECO:0000256" key="5">
    <source>
        <dbReference type="ARBA" id="ARBA00023128"/>
    </source>
</evidence>
<keyword evidence="8" id="KW-1185">Reference proteome</keyword>
<evidence type="ECO:0000313" key="7">
    <source>
        <dbReference type="EMBL" id="KAL1637636.1"/>
    </source>
</evidence>
<gene>
    <name evidence="7" type="ORF">SLS58_009239</name>
</gene>
<keyword evidence="5" id="KW-0496">Mitochondrion</keyword>
<evidence type="ECO:0000256" key="3">
    <source>
        <dbReference type="ARBA" id="ARBA00004370"/>
    </source>
</evidence>
<evidence type="ECO:0000256" key="1">
    <source>
        <dbReference type="ARBA" id="ARBA00004173"/>
    </source>
</evidence>
<dbReference type="InterPro" id="IPR052374">
    <property type="entry name" value="SERAC1"/>
</dbReference>
<evidence type="ECO:0000313" key="8">
    <source>
        <dbReference type="Proteomes" id="UP001521184"/>
    </source>
</evidence>
<protein>
    <submittedName>
        <fullName evidence="7">Uncharacterized protein</fullName>
    </submittedName>
</protein>
<organism evidence="7 8">
    <name type="scientific">Diplodia intermedia</name>
    <dbReference type="NCBI Taxonomy" id="856260"/>
    <lineage>
        <taxon>Eukaryota</taxon>
        <taxon>Fungi</taxon>
        <taxon>Dikarya</taxon>
        <taxon>Ascomycota</taxon>
        <taxon>Pezizomycotina</taxon>
        <taxon>Dothideomycetes</taxon>
        <taxon>Dothideomycetes incertae sedis</taxon>
        <taxon>Botryosphaeriales</taxon>
        <taxon>Botryosphaeriaceae</taxon>
        <taxon>Diplodia</taxon>
    </lineage>
</organism>
<comment type="subcellular location">
    <subcellularLocation>
        <location evidence="2">Endoplasmic reticulum</location>
    </subcellularLocation>
    <subcellularLocation>
        <location evidence="3">Membrane</location>
    </subcellularLocation>
    <subcellularLocation>
        <location evidence="1">Mitochondrion</location>
    </subcellularLocation>
</comment>
<keyword evidence="6" id="KW-0472">Membrane</keyword>
<accession>A0ABR3TE08</accession>